<sequence length="351" mass="39511">MSFLRRLWSKPKEEDYETVLSVLARDIQSRQQKLSEIRLRERRATLLATLYTLATWVAYVSLWYFSILPNFYAGEHERRRKRSIERTLKGLPVVIGPIAILFIRRIVQIWYARKGDAEEKALQVALKKQRETVEEIKKKTNYYSTRELLSKYDEPQTPSPSPQQAPGLRKRAVVPSTPVRGPVPPSAFQSPVPQTPINPALRNHLAATPSTFPSTPPRKQWYDKLADALLGDEDQAGGPASSRYALICEKCFKHNGLVKESMWEDAQYMCPKCGHFNASARSKRQRSAANSLSPPTNTDVSSAGRSLPSSSPLSVTRELSPDRSVSTSPQARPNAGEETRGDEQTMDVDES</sequence>
<feature type="transmembrane region" description="Helical" evidence="1">
    <location>
        <begin position="87"/>
        <end position="107"/>
    </location>
</feature>
<feature type="region of interest" description="Disordered" evidence="2">
    <location>
        <begin position="284"/>
        <end position="351"/>
    </location>
</feature>
<keyword evidence="1" id="KW-0862">Zinc</keyword>
<dbReference type="Proteomes" id="UP001556367">
    <property type="component" value="Unassembled WGS sequence"/>
</dbReference>
<reference evidence="5" key="1">
    <citation type="submission" date="2024-06" db="EMBL/GenBank/DDBJ databases">
        <title>Multi-omics analyses provide insights into the biosynthesis of the anticancer antibiotic pleurotin in Hohenbuehelia grisea.</title>
        <authorList>
            <person name="Weaver J.A."/>
            <person name="Alberti F."/>
        </authorList>
    </citation>
    <scope>NUCLEOTIDE SEQUENCE [LARGE SCALE GENOMIC DNA]</scope>
    <source>
        <strain evidence="5">T-177</strain>
    </source>
</reference>
<feature type="compositionally biased region" description="Polar residues" evidence="2">
    <location>
        <begin position="292"/>
        <end position="304"/>
    </location>
</feature>
<dbReference type="PANTHER" id="PTHR22166">
    <property type="entry name" value="ENDOPLASMIC RETICULUM JUNCTION FORMATION PROTEIN LUNAPARK"/>
    <property type="match status" value="1"/>
</dbReference>
<dbReference type="InterPro" id="IPR040115">
    <property type="entry name" value="Lnp"/>
</dbReference>
<comment type="subcellular location">
    <subcellularLocation>
        <location evidence="1">Endoplasmic reticulum membrane</location>
        <topology evidence="1">Multi-pass membrane protein</topology>
    </subcellularLocation>
</comment>
<dbReference type="InterPro" id="IPR019273">
    <property type="entry name" value="Lunapark_Znf"/>
</dbReference>
<feature type="region of interest" description="Disordered" evidence="2">
    <location>
        <begin position="147"/>
        <end position="200"/>
    </location>
</feature>
<feature type="transmembrane region" description="Helical" evidence="1">
    <location>
        <begin position="44"/>
        <end position="67"/>
    </location>
</feature>
<accession>A0ABR3J5J9</accession>
<keyword evidence="1" id="KW-0812">Transmembrane</keyword>
<keyword evidence="5" id="KW-1185">Reference proteome</keyword>
<protein>
    <recommendedName>
        <fullName evidence="1">Endoplasmic reticulum junction formation protein lunapark</fullName>
    </recommendedName>
</protein>
<gene>
    <name evidence="4" type="ORF">HGRIS_010367</name>
</gene>
<evidence type="ECO:0000259" key="3">
    <source>
        <dbReference type="Pfam" id="PF10058"/>
    </source>
</evidence>
<name>A0ABR3J5J9_9AGAR</name>
<dbReference type="EMBL" id="JASNQZ010000012">
    <property type="protein sequence ID" value="KAL0950410.1"/>
    <property type="molecule type" value="Genomic_DNA"/>
</dbReference>
<keyword evidence="1" id="KW-0863">Zinc-finger</keyword>
<evidence type="ECO:0000256" key="2">
    <source>
        <dbReference type="SAM" id="MobiDB-lite"/>
    </source>
</evidence>
<evidence type="ECO:0000256" key="1">
    <source>
        <dbReference type="RuleBase" id="RU367073"/>
    </source>
</evidence>
<feature type="compositionally biased region" description="Polar residues" evidence="2">
    <location>
        <begin position="187"/>
        <end position="197"/>
    </location>
</feature>
<keyword evidence="1" id="KW-0479">Metal-binding</keyword>
<keyword evidence="1" id="KW-1133">Transmembrane helix</keyword>
<feature type="domain" description="Lunapark zinc ribbon" evidence="3">
    <location>
        <begin position="221"/>
        <end position="277"/>
    </location>
</feature>
<evidence type="ECO:0000313" key="5">
    <source>
        <dbReference type="Proteomes" id="UP001556367"/>
    </source>
</evidence>
<evidence type="ECO:0000313" key="4">
    <source>
        <dbReference type="EMBL" id="KAL0950410.1"/>
    </source>
</evidence>
<keyword evidence="1" id="KW-0472">Membrane</keyword>
<comment type="domain">
    <text evidence="1">The C4-type zinc finger motif is necessary both for its ER three-way tubular junction localization and formation.</text>
</comment>
<comment type="similarity">
    <text evidence="1">Belongs to the lunapark family.</text>
</comment>
<keyword evidence="1" id="KW-0256">Endoplasmic reticulum</keyword>
<comment type="function">
    <text evidence="1">Plays a role in determining ER morphology.</text>
</comment>
<dbReference type="PANTHER" id="PTHR22166:SF12">
    <property type="entry name" value="ENDOPLASMIC RETICULUM JUNCTION FORMATION PROTEIN LUNAPARK"/>
    <property type="match status" value="1"/>
</dbReference>
<dbReference type="Pfam" id="PF10058">
    <property type="entry name" value="Zn_ribbon_10"/>
    <property type="match status" value="1"/>
</dbReference>
<organism evidence="4 5">
    <name type="scientific">Hohenbuehelia grisea</name>
    <dbReference type="NCBI Taxonomy" id="104357"/>
    <lineage>
        <taxon>Eukaryota</taxon>
        <taxon>Fungi</taxon>
        <taxon>Dikarya</taxon>
        <taxon>Basidiomycota</taxon>
        <taxon>Agaricomycotina</taxon>
        <taxon>Agaricomycetes</taxon>
        <taxon>Agaricomycetidae</taxon>
        <taxon>Agaricales</taxon>
        <taxon>Pleurotineae</taxon>
        <taxon>Pleurotaceae</taxon>
        <taxon>Hohenbuehelia</taxon>
    </lineage>
</organism>
<proteinExistence type="inferred from homology"/>
<comment type="caution">
    <text evidence="4">The sequence shown here is derived from an EMBL/GenBank/DDBJ whole genome shotgun (WGS) entry which is preliminary data.</text>
</comment>